<reference evidence="4" key="1">
    <citation type="submission" date="2023-02" db="EMBL/GenBank/DDBJ databases">
        <title>Actinokineospora globicatena NBRC 15670.</title>
        <authorList>
            <person name="Ichikawa N."/>
            <person name="Sato H."/>
            <person name="Tonouchi N."/>
        </authorList>
    </citation>
    <scope>NUCLEOTIDE SEQUENCE</scope>
    <source>
        <strain evidence="4">NBRC 15670</strain>
    </source>
</reference>
<dbReference type="InterPro" id="IPR005182">
    <property type="entry name" value="YdbS-like_PH"/>
</dbReference>
<evidence type="ECO:0000259" key="3">
    <source>
        <dbReference type="Pfam" id="PF03703"/>
    </source>
</evidence>
<dbReference type="PANTHER" id="PTHR37938:SF1">
    <property type="entry name" value="BLL0215 PROTEIN"/>
    <property type="match status" value="1"/>
</dbReference>
<keyword evidence="2" id="KW-0472">Membrane</keyword>
<dbReference type="RefSeq" id="WP_253834034.1">
    <property type="nucleotide sequence ID" value="NZ_BAAAVC010000001.1"/>
</dbReference>
<organism evidence="4 5">
    <name type="scientific">Actinokineospora globicatena</name>
    <dbReference type="NCBI Taxonomy" id="103729"/>
    <lineage>
        <taxon>Bacteria</taxon>
        <taxon>Bacillati</taxon>
        <taxon>Actinomycetota</taxon>
        <taxon>Actinomycetes</taxon>
        <taxon>Pseudonocardiales</taxon>
        <taxon>Pseudonocardiaceae</taxon>
        <taxon>Actinokineospora</taxon>
    </lineage>
</organism>
<evidence type="ECO:0000256" key="2">
    <source>
        <dbReference type="SAM" id="Phobius"/>
    </source>
</evidence>
<accession>A0A9W6VCW2</accession>
<keyword evidence="2" id="KW-1133">Transmembrane helix</keyword>
<proteinExistence type="predicted"/>
<evidence type="ECO:0000313" key="5">
    <source>
        <dbReference type="Proteomes" id="UP001165042"/>
    </source>
</evidence>
<keyword evidence="2" id="KW-0812">Transmembrane</keyword>
<feature type="transmembrane region" description="Helical" evidence="2">
    <location>
        <begin position="51"/>
        <end position="72"/>
    </location>
</feature>
<feature type="domain" description="YdbS-like PH" evidence="3">
    <location>
        <begin position="78"/>
        <end position="151"/>
    </location>
</feature>
<evidence type="ECO:0000313" key="4">
    <source>
        <dbReference type="EMBL" id="GLW95389.1"/>
    </source>
</evidence>
<dbReference type="PANTHER" id="PTHR37938">
    <property type="entry name" value="BLL0215 PROTEIN"/>
    <property type="match status" value="1"/>
</dbReference>
<protein>
    <submittedName>
        <fullName evidence="4">Membrane protein</fullName>
    </submittedName>
</protein>
<dbReference type="Proteomes" id="UP001165042">
    <property type="component" value="Unassembled WGS sequence"/>
</dbReference>
<sequence>MAYPDDVLSEGEQVVLHRHPHWKMLLLPYVILLLTLTAGIWLAVLAQDLSWAMVAYIILGAVALVLIIWGFLAPFVRWRTTHFIVTTDRVMFRMGVVKRTGIDIPLARISSVRFEHGLVDRIVGCGTLIIESSSQEPLEFDDIPNVEKVHTLLYREVNDNPYDDFGRAPREDDRRGAVREEYRGPREGDYPEQGRR</sequence>
<name>A0A9W6VCW2_9PSEU</name>
<feature type="region of interest" description="Disordered" evidence="1">
    <location>
        <begin position="159"/>
        <end position="196"/>
    </location>
</feature>
<comment type="caution">
    <text evidence="4">The sequence shown here is derived from an EMBL/GenBank/DDBJ whole genome shotgun (WGS) entry which is preliminary data.</text>
</comment>
<dbReference type="AlphaFoldDB" id="A0A9W6VCW2"/>
<evidence type="ECO:0000256" key="1">
    <source>
        <dbReference type="SAM" id="MobiDB-lite"/>
    </source>
</evidence>
<gene>
    <name evidence="4" type="ORF">Aglo03_62050</name>
</gene>
<feature type="transmembrane region" description="Helical" evidence="2">
    <location>
        <begin position="26"/>
        <end position="45"/>
    </location>
</feature>
<dbReference type="Pfam" id="PF03703">
    <property type="entry name" value="bPH_2"/>
    <property type="match status" value="1"/>
</dbReference>
<keyword evidence="5" id="KW-1185">Reference proteome</keyword>
<dbReference type="EMBL" id="BSSD01000013">
    <property type="protein sequence ID" value="GLW95389.1"/>
    <property type="molecule type" value="Genomic_DNA"/>
</dbReference>
<feature type="compositionally biased region" description="Basic and acidic residues" evidence="1">
    <location>
        <begin position="164"/>
        <end position="196"/>
    </location>
</feature>